<comment type="caution">
    <text evidence="3">The sequence shown here is derived from an EMBL/GenBank/DDBJ whole genome shotgun (WGS) entry which is preliminary data.</text>
</comment>
<dbReference type="AlphaFoldDB" id="A0A9J6DYA6"/>
<dbReference type="EMBL" id="JABSTU010000007">
    <property type="protein sequence ID" value="KAH8026881.1"/>
    <property type="molecule type" value="Genomic_DNA"/>
</dbReference>
<feature type="compositionally biased region" description="Basic and acidic residues" evidence="2">
    <location>
        <begin position="46"/>
        <end position="62"/>
    </location>
</feature>
<feature type="compositionally biased region" description="Basic and acidic residues" evidence="2">
    <location>
        <begin position="109"/>
        <end position="128"/>
    </location>
</feature>
<dbReference type="Proteomes" id="UP000821866">
    <property type="component" value="Unassembled WGS sequence"/>
</dbReference>
<protein>
    <submittedName>
        <fullName evidence="3">Uncharacterized protein</fullName>
    </submittedName>
</protein>
<sequence length="190" mass="21593">MPDTRRHRLLKLHRASHRGRTHLRAPVCAMQGSTLYVGKGVQRTPQETEKPTTKNKKADGRRSTRRQWTQPGPETLVQHGWQLTTQVPISMKTTVMVEIGIQDLPGLRNQEKAAEETRHQEGRHRNGEYESAFLSGSSTASKNVPPNNEFKILRQTIQTLRAENAKLLQKLNELIDELKALRTGHTNVKP</sequence>
<feature type="region of interest" description="Disordered" evidence="2">
    <location>
        <begin position="108"/>
        <end position="128"/>
    </location>
</feature>
<gene>
    <name evidence="3" type="ORF">HPB51_026216</name>
</gene>
<evidence type="ECO:0000313" key="3">
    <source>
        <dbReference type="EMBL" id="KAH8026881.1"/>
    </source>
</evidence>
<evidence type="ECO:0000313" key="4">
    <source>
        <dbReference type="Proteomes" id="UP000821866"/>
    </source>
</evidence>
<name>A0A9J6DYA6_RHIMP</name>
<proteinExistence type="predicted"/>
<keyword evidence="1" id="KW-0175">Coiled coil</keyword>
<organism evidence="3 4">
    <name type="scientific">Rhipicephalus microplus</name>
    <name type="common">Cattle tick</name>
    <name type="synonym">Boophilus microplus</name>
    <dbReference type="NCBI Taxonomy" id="6941"/>
    <lineage>
        <taxon>Eukaryota</taxon>
        <taxon>Metazoa</taxon>
        <taxon>Ecdysozoa</taxon>
        <taxon>Arthropoda</taxon>
        <taxon>Chelicerata</taxon>
        <taxon>Arachnida</taxon>
        <taxon>Acari</taxon>
        <taxon>Parasitiformes</taxon>
        <taxon>Ixodida</taxon>
        <taxon>Ixodoidea</taxon>
        <taxon>Ixodidae</taxon>
        <taxon>Rhipicephalinae</taxon>
        <taxon>Rhipicephalus</taxon>
        <taxon>Boophilus</taxon>
    </lineage>
</organism>
<keyword evidence="4" id="KW-1185">Reference proteome</keyword>
<evidence type="ECO:0000256" key="1">
    <source>
        <dbReference type="SAM" id="Coils"/>
    </source>
</evidence>
<accession>A0A9J6DYA6</accession>
<evidence type="ECO:0000256" key="2">
    <source>
        <dbReference type="SAM" id="MobiDB-lite"/>
    </source>
</evidence>
<feature type="coiled-coil region" evidence="1">
    <location>
        <begin position="150"/>
        <end position="184"/>
    </location>
</feature>
<reference evidence="3" key="2">
    <citation type="submission" date="2021-09" db="EMBL/GenBank/DDBJ databases">
        <authorList>
            <person name="Jia N."/>
            <person name="Wang J."/>
            <person name="Shi W."/>
            <person name="Du L."/>
            <person name="Sun Y."/>
            <person name="Zhan W."/>
            <person name="Jiang J."/>
            <person name="Wang Q."/>
            <person name="Zhang B."/>
            <person name="Ji P."/>
            <person name="Sakyi L.B."/>
            <person name="Cui X."/>
            <person name="Yuan T."/>
            <person name="Jiang B."/>
            <person name="Yang W."/>
            <person name="Lam T.T.-Y."/>
            <person name="Chang Q."/>
            <person name="Ding S."/>
            <person name="Wang X."/>
            <person name="Zhu J."/>
            <person name="Ruan X."/>
            <person name="Zhao L."/>
            <person name="Wei J."/>
            <person name="Que T."/>
            <person name="Du C."/>
            <person name="Cheng J."/>
            <person name="Dai P."/>
            <person name="Han X."/>
            <person name="Huang E."/>
            <person name="Gao Y."/>
            <person name="Liu J."/>
            <person name="Shao H."/>
            <person name="Ye R."/>
            <person name="Li L."/>
            <person name="Wei W."/>
            <person name="Wang X."/>
            <person name="Wang C."/>
            <person name="Huo Q."/>
            <person name="Li W."/>
            <person name="Guo W."/>
            <person name="Chen H."/>
            <person name="Chen S."/>
            <person name="Zhou L."/>
            <person name="Zhou L."/>
            <person name="Ni X."/>
            <person name="Tian J."/>
            <person name="Zhou Y."/>
            <person name="Sheng Y."/>
            <person name="Liu T."/>
            <person name="Pan Y."/>
            <person name="Xia L."/>
            <person name="Li J."/>
            <person name="Zhao F."/>
            <person name="Cao W."/>
        </authorList>
    </citation>
    <scope>NUCLEOTIDE SEQUENCE</scope>
    <source>
        <strain evidence="3">Rmic-2018</strain>
        <tissue evidence="3">Larvae</tissue>
    </source>
</reference>
<reference evidence="3" key="1">
    <citation type="journal article" date="2020" name="Cell">
        <title>Large-Scale Comparative Analyses of Tick Genomes Elucidate Their Genetic Diversity and Vector Capacities.</title>
        <authorList>
            <consortium name="Tick Genome and Microbiome Consortium (TIGMIC)"/>
            <person name="Jia N."/>
            <person name="Wang J."/>
            <person name="Shi W."/>
            <person name="Du L."/>
            <person name="Sun Y."/>
            <person name="Zhan W."/>
            <person name="Jiang J.F."/>
            <person name="Wang Q."/>
            <person name="Zhang B."/>
            <person name="Ji P."/>
            <person name="Bell-Sakyi L."/>
            <person name="Cui X.M."/>
            <person name="Yuan T.T."/>
            <person name="Jiang B.G."/>
            <person name="Yang W.F."/>
            <person name="Lam T.T."/>
            <person name="Chang Q.C."/>
            <person name="Ding S.J."/>
            <person name="Wang X.J."/>
            <person name="Zhu J.G."/>
            <person name="Ruan X.D."/>
            <person name="Zhao L."/>
            <person name="Wei J.T."/>
            <person name="Ye R.Z."/>
            <person name="Que T.C."/>
            <person name="Du C.H."/>
            <person name="Zhou Y.H."/>
            <person name="Cheng J.X."/>
            <person name="Dai P.F."/>
            <person name="Guo W.B."/>
            <person name="Han X.H."/>
            <person name="Huang E.J."/>
            <person name="Li L.F."/>
            <person name="Wei W."/>
            <person name="Gao Y.C."/>
            <person name="Liu J.Z."/>
            <person name="Shao H.Z."/>
            <person name="Wang X."/>
            <person name="Wang C.C."/>
            <person name="Yang T.C."/>
            <person name="Huo Q.B."/>
            <person name="Li W."/>
            <person name="Chen H.Y."/>
            <person name="Chen S.E."/>
            <person name="Zhou L.G."/>
            <person name="Ni X.B."/>
            <person name="Tian J.H."/>
            <person name="Sheng Y."/>
            <person name="Liu T."/>
            <person name="Pan Y.S."/>
            <person name="Xia L.Y."/>
            <person name="Li J."/>
            <person name="Zhao F."/>
            <person name="Cao W.C."/>
        </authorList>
    </citation>
    <scope>NUCLEOTIDE SEQUENCE</scope>
    <source>
        <strain evidence="3">Rmic-2018</strain>
    </source>
</reference>
<feature type="region of interest" description="Disordered" evidence="2">
    <location>
        <begin position="39"/>
        <end position="72"/>
    </location>
</feature>